<reference evidence="10 11" key="1">
    <citation type="submission" date="2015-09" db="EMBL/GenBank/DDBJ databases">
        <title>Genome sequence of ICMP 11288.</title>
        <authorList>
            <person name="Visnovsky S."/>
            <person name="Lu A."/>
            <person name="Panda P."/>
            <person name="Pitman A."/>
        </authorList>
    </citation>
    <scope>NUCLEOTIDE SEQUENCE [LARGE SCALE GENOMIC DNA]</scope>
    <source>
        <strain evidence="10 11">ICMP 11288</strain>
    </source>
</reference>
<evidence type="ECO:0000256" key="6">
    <source>
        <dbReference type="ARBA" id="ARBA00022989"/>
    </source>
</evidence>
<evidence type="ECO:0000256" key="8">
    <source>
        <dbReference type="SAM" id="Phobius"/>
    </source>
</evidence>
<keyword evidence="3" id="KW-0813">Transport</keyword>
<dbReference type="Proteomes" id="UP000054197">
    <property type="component" value="Unassembled WGS sequence"/>
</dbReference>
<evidence type="ECO:0000313" key="11">
    <source>
        <dbReference type="Proteomes" id="UP000054197"/>
    </source>
</evidence>
<dbReference type="PANTHER" id="PTHR30252">
    <property type="entry name" value="INNER MEMBRANE PEPTIDE TRANSPORTER"/>
    <property type="match status" value="1"/>
</dbReference>
<evidence type="ECO:0000256" key="5">
    <source>
        <dbReference type="ARBA" id="ARBA00022692"/>
    </source>
</evidence>
<feature type="transmembrane region" description="Helical" evidence="8">
    <location>
        <begin position="12"/>
        <end position="29"/>
    </location>
</feature>
<dbReference type="EMBL" id="LKEF01000039">
    <property type="protein sequence ID" value="KTB60461.1"/>
    <property type="molecule type" value="Genomic_DNA"/>
</dbReference>
<dbReference type="PROSITE" id="PS51257">
    <property type="entry name" value="PROKAR_LIPOPROTEIN"/>
    <property type="match status" value="1"/>
</dbReference>
<evidence type="ECO:0000259" key="9">
    <source>
        <dbReference type="Pfam" id="PF02554"/>
    </source>
</evidence>
<feature type="transmembrane region" description="Helical" evidence="8">
    <location>
        <begin position="224"/>
        <end position="244"/>
    </location>
</feature>
<feature type="transmembrane region" description="Helical" evidence="8">
    <location>
        <begin position="368"/>
        <end position="388"/>
    </location>
</feature>
<evidence type="ECO:0000256" key="2">
    <source>
        <dbReference type="ARBA" id="ARBA00007755"/>
    </source>
</evidence>
<feature type="transmembrane region" description="Helical" evidence="8">
    <location>
        <begin position="192"/>
        <end position="212"/>
    </location>
</feature>
<dbReference type="InterPro" id="IPR003706">
    <property type="entry name" value="CstA_N"/>
</dbReference>
<dbReference type="AlphaFoldDB" id="A0A0W0HHW5"/>
<dbReference type="RefSeq" id="WP_056858228.1">
    <property type="nucleotide sequence ID" value="NZ_LKEF01000039.1"/>
</dbReference>
<comment type="caution">
    <text evidence="10">The sequence shown here is derived from an EMBL/GenBank/DDBJ whole genome shotgun (WGS) entry which is preliminary data.</text>
</comment>
<name>A0A0W0HHW5_PSEFL</name>
<comment type="similarity">
    <text evidence="2">Belongs to the peptide transporter carbon starvation (CstA) (TC 2.A.114) family.</text>
</comment>
<proteinExistence type="inferred from homology"/>
<feature type="transmembrane region" description="Helical" evidence="8">
    <location>
        <begin position="544"/>
        <end position="569"/>
    </location>
</feature>
<gene>
    <name evidence="10" type="ORF">AO063_01400</name>
</gene>
<dbReference type="GO" id="GO:0005886">
    <property type="term" value="C:plasma membrane"/>
    <property type="evidence" value="ECO:0007669"/>
    <property type="project" value="UniProtKB-SubCell"/>
</dbReference>
<feature type="domain" description="CstA N-terminal" evidence="9">
    <location>
        <begin position="36"/>
        <end position="594"/>
    </location>
</feature>
<accession>A0A0W0HHW5</accession>
<keyword evidence="4" id="KW-1003">Cell membrane</keyword>
<keyword evidence="5 8" id="KW-0812">Transmembrane</keyword>
<feature type="transmembrane region" description="Helical" evidence="8">
    <location>
        <begin position="328"/>
        <end position="348"/>
    </location>
</feature>
<evidence type="ECO:0000256" key="1">
    <source>
        <dbReference type="ARBA" id="ARBA00004651"/>
    </source>
</evidence>
<feature type="transmembrane region" description="Helical" evidence="8">
    <location>
        <begin position="163"/>
        <end position="186"/>
    </location>
</feature>
<sequence length="688" mass="73996">MKNNNSLLRHLPWLVLAIVGACALGVVALRRGEAINALWIVVAAVAIYLVAYRYYSLFIANNVMQLDPRRATPAVLNNDGLDYVPTNKHILFGHHFAAIAGAGPLVGPVLAAQMGYLPGTLWLIAGVVLAGAVQDFMVLFLSTRRNGRSLGDMVREEMGRIPGTIALFGCFLIMIIILAVLALIVVKALAESPWGIFTVMATIPIAMFMGVYMRYIRPGRIGEISVIGVLLLLGSIWLGGQIAADPVWAKAFSFTGIQITWMLVGYGFVAAVLPVWLILAPRDYLSTFLKIGTIIALAIGILVTMPELKMPALTQFIDGTGPVWKGGLFPFLFITIACGAVSGFHALISSGTTPKLLDNEVNSRYIGYGAMLMESFVAIMAMVAASVIEPGVYFAMNSPAAVVGADVVTVAQTVSSWGFAITPEALTAVAHDIGETTILARAGGAPTLAVGIAQILHSVLPGENTMAFWYHFAILFEALFILTAVDAGTRAGRFMLQDLLGSFVPSLKRTESWTANLIATAGCVAMWGYLLYQGVIDPLGGINTLWPLFGISNQMLAGIALMLATVVLIKMKRQRYIWVTMLPAVWLLICTVTAGFIKLFDANPAIGFLSLAKKYSDALANGQILAPAKNIDQMQHVIWNAYTNATLTALFLFVVFSILFYALKVGVAAWGNKERTDKEAPFQAVPDA</sequence>
<feature type="transmembrane region" description="Helical" evidence="8">
    <location>
        <begin position="291"/>
        <end position="308"/>
    </location>
</feature>
<dbReference type="PANTHER" id="PTHR30252:SF3">
    <property type="entry name" value="PYRUVATE_PROTON SYMPORTER BTST"/>
    <property type="match status" value="1"/>
</dbReference>
<dbReference type="InterPro" id="IPR051605">
    <property type="entry name" value="CstA"/>
</dbReference>
<organism evidence="10 11">
    <name type="scientific">Pseudomonas fluorescens ICMP 11288</name>
    <dbReference type="NCBI Taxonomy" id="1198309"/>
    <lineage>
        <taxon>Bacteria</taxon>
        <taxon>Pseudomonadati</taxon>
        <taxon>Pseudomonadota</taxon>
        <taxon>Gammaproteobacteria</taxon>
        <taxon>Pseudomonadales</taxon>
        <taxon>Pseudomonadaceae</taxon>
        <taxon>Pseudomonas</taxon>
    </lineage>
</organism>
<feature type="transmembrane region" description="Helical" evidence="8">
    <location>
        <begin position="576"/>
        <end position="597"/>
    </location>
</feature>
<dbReference type="GO" id="GO:0009267">
    <property type="term" value="P:cellular response to starvation"/>
    <property type="evidence" value="ECO:0007669"/>
    <property type="project" value="InterPro"/>
</dbReference>
<feature type="transmembrane region" description="Helical" evidence="8">
    <location>
        <begin position="122"/>
        <end position="142"/>
    </location>
</feature>
<feature type="transmembrane region" description="Helical" evidence="8">
    <location>
        <begin position="513"/>
        <end position="532"/>
    </location>
</feature>
<evidence type="ECO:0000313" key="10">
    <source>
        <dbReference type="EMBL" id="KTB60461.1"/>
    </source>
</evidence>
<protein>
    <submittedName>
        <fullName evidence="10">Carbon starvation protein A</fullName>
    </submittedName>
</protein>
<dbReference type="Pfam" id="PF02554">
    <property type="entry name" value="CstA"/>
    <property type="match status" value="1"/>
</dbReference>
<evidence type="ECO:0000256" key="3">
    <source>
        <dbReference type="ARBA" id="ARBA00022448"/>
    </source>
</evidence>
<evidence type="ECO:0000256" key="4">
    <source>
        <dbReference type="ARBA" id="ARBA00022475"/>
    </source>
</evidence>
<feature type="transmembrane region" description="Helical" evidence="8">
    <location>
        <begin position="256"/>
        <end position="279"/>
    </location>
</feature>
<keyword evidence="7 8" id="KW-0472">Membrane</keyword>
<evidence type="ECO:0000256" key="7">
    <source>
        <dbReference type="ARBA" id="ARBA00023136"/>
    </source>
</evidence>
<feature type="transmembrane region" description="Helical" evidence="8">
    <location>
        <begin position="35"/>
        <end position="55"/>
    </location>
</feature>
<keyword evidence="6 8" id="KW-1133">Transmembrane helix</keyword>
<feature type="transmembrane region" description="Helical" evidence="8">
    <location>
        <begin position="96"/>
        <end position="116"/>
    </location>
</feature>
<feature type="transmembrane region" description="Helical" evidence="8">
    <location>
        <begin position="641"/>
        <end position="663"/>
    </location>
</feature>
<feature type="transmembrane region" description="Helical" evidence="8">
    <location>
        <begin position="468"/>
        <end position="492"/>
    </location>
</feature>
<comment type="subcellular location">
    <subcellularLocation>
        <location evidence="1">Cell membrane</location>
        <topology evidence="1">Multi-pass membrane protein</topology>
    </subcellularLocation>
</comment>